<evidence type="ECO:0000313" key="10">
    <source>
        <dbReference type="EMBL" id="MVX61171.1"/>
    </source>
</evidence>
<dbReference type="Pfam" id="PF02823">
    <property type="entry name" value="ATP-synt_DE_N"/>
    <property type="match status" value="1"/>
</dbReference>
<feature type="domain" description="ATP synthase F1 complex delta/epsilon subunit N-terminal" evidence="9">
    <location>
        <begin position="4"/>
        <end position="84"/>
    </location>
</feature>
<reference evidence="10 11" key="1">
    <citation type="submission" date="2019-12" db="EMBL/GenBank/DDBJ databases">
        <title>Microbes associate with the intestines of laboratory mice.</title>
        <authorList>
            <person name="Navarre W."/>
            <person name="Wong E."/>
        </authorList>
    </citation>
    <scope>NUCLEOTIDE SEQUENCE [LARGE SCALE GENOMIC DNA]</scope>
    <source>
        <strain evidence="10 11">NM66_B29</strain>
    </source>
</reference>
<keyword evidence="4 8" id="KW-0406">Ion transport</keyword>
<evidence type="ECO:0000256" key="1">
    <source>
        <dbReference type="ARBA" id="ARBA00004184"/>
    </source>
</evidence>
<evidence type="ECO:0000256" key="4">
    <source>
        <dbReference type="ARBA" id="ARBA00023065"/>
    </source>
</evidence>
<keyword evidence="8" id="KW-1003">Cell membrane</keyword>
<dbReference type="InterPro" id="IPR020546">
    <property type="entry name" value="ATP_synth_F1_dsu/esu_N"/>
</dbReference>
<name>A0A6N8JMQ6_9ACTN</name>
<dbReference type="InterPro" id="IPR001469">
    <property type="entry name" value="ATP_synth_F1_dsu/esu"/>
</dbReference>
<dbReference type="AlphaFoldDB" id="A0A6N8JMQ6"/>
<dbReference type="Gene3D" id="2.60.15.10">
    <property type="entry name" value="F0F1 ATP synthase delta/epsilon subunit, N-terminal"/>
    <property type="match status" value="1"/>
</dbReference>
<dbReference type="GO" id="GO:0046933">
    <property type="term" value="F:proton-transporting ATP synthase activity, rotational mechanism"/>
    <property type="evidence" value="ECO:0007669"/>
    <property type="project" value="UniProtKB-UniRule"/>
</dbReference>
<protein>
    <recommendedName>
        <fullName evidence="8">ATP synthase epsilon chain</fullName>
    </recommendedName>
    <alternativeName>
        <fullName evidence="8">ATP synthase F1 sector epsilon subunit</fullName>
    </alternativeName>
    <alternativeName>
        <fullName evidence="8">F-ATPase epsilon subunit</fullName>
    </alternativeName>
</protein>
<dbReference type="RefSeq" id="WP_160346199.1">
    <property type="nucleotide sequence ID" value="NZ_WSRR01000015.1"/>
</dbReference>
<comment type="subcellular location">
    <subcellularLocation>
        <location evidence="8">Cell membrane</location>
        <topology evidence="8">Peripheral membrane protein</topology>
    </subcellularLocation>
    <subcellularLocation>
        <location evidence="1">Endomembrane system</location>
        <topology evidence="1">Peripheral membrane protein</topology>
    </subcellularLocation>
</comment>
<organism evidence="10 11">
    <name type="scientific">Adlercreutzia mucosicola</name>
    <dbReference type="NCBI Taxonomy" id="580026"/>
    <lineage>
        <taxon>Bacteria</taxon>
        <taxon>Bacillati</taxon>
        <taxon>Actinomycetota</taxon>
        <taxon>Coriobacteriia</taxon>
        <taxon>Eggerthellales</taxon>
        <taxon>Eggerthellaceae</taxon>
        <taxon>Adlercreutzia</taxon>
    </lineage>
</organism>
<evidence type="ECO:0000256" key="3">
    <source>
        <dbReference type="ARBA" id="ARBA00022448"/>
    </source>
</evidence>
<dbReference type="GO" id="GO:0045259">
    <property type="term" value="C:proton-transporting ATP synthase complex"/>
    <property type="evidence" value="ECO:0007669"/>
    <property type="project" value="UniProtKB-KW"/>
</dbReference>
<dbReference type="InterPro" id="IPR036771">
    <property type="entry name" value="ATPsynth_dsu/esu_N"/>
</dbReference>
<gene>
    <name evidence="8" type="primary">atpC</name>
    <name evidence="10" type="ORF">GKZ27_06855</name>
</gene>
<dbReference type="GO" id="GO:0005886">
    <property type="term" value="C:plasma membrane"/>
    <property type="evidence" value="ECO:0007669"/>
    <property type="project" value="UniProtKB-SubCell"/>
</dbReference>
<evidence type="ECO:0000259" key="9">
    <source>
        <dbReference type="Pfam" id="PF02823"/>
    </source>
</evidence>
<dbReference type="GO" id="GO:0012505">
    <property type="term" value="C:endomembrane system"/>
    <property type="evidence" value="ECO:0007669"/>
    <property type="project" value="UniProtKB-SubCell"/>
</dbReference>
<evidence type="ECO:0000256" key="7">
    <source>
        <dbReference type="ARBA" id="ARBA00023310"/>
    </source>
</evidence>
<dbReference type="Proteomes" id="UP000463388">
    <property type="component" value="Unassembled WGS sequence"/>
</dbReference>
<evidence type="ECO:0000256" key="5">
    <source>
        <dbReference type="ARBA" id="ARBA00023136"/>
    </source>
</evidence>
<dbReference type="SUPFAM" id="SSF51344">
    <property type="entry name" value="Epsilon subunit of F1F0-ATP synthase N-terminal domain"/>
    <property type="match status" value="1"/>
</dbReference>
<comment type="similarity">
    <text evidence="2 8">Belongs to the ATPase epsilon chain family.</text>
</comment>
<accession>A0A6N8JMQ6</accession>
<sequence>MAVMRCMVATPTRALFEGEITYAGIPGADGAYGVLPGHELMLSLNRQGGVLTLDLGENGQDRREFLIMGGATQVFNDKVTVLARYGTAVEDIDEAAVRAEADACRQIVADLDQRNDPQDQATLETNRKMLEWCEAQLNYVSGAAA</sequence>
<comment type="function">
    <text evidence="8">Produces ATP from ADP in the presence of a proton gradient across the membrane.</text>
</comment>
<dbReference type="EMBL" id="WSRR01000015">
    <property type="protein sequence ID" value="MVX61171.1"/>
    <property type="molecule type" value="Genomic_DNA"/>
</dbReference>
<evidence type="ECO:0000256" key="8">
    <source>
        <dbReference type="HAMAP-Rule" id="MF_00530"/>
    </source>
</evidence>
<keyword evidence="7 8" id="KW-0066">ATP synthesis</keyword>
<dbReference type="HAMAP" id="MF_00530">
    <property type="entry name" value="ATP_synth_epsil_bac"/>
    <property type="match status" value="1"/>
</dbReference>
<dbReference type="PANTHER" id="PTHR13822:SF10">
    <property type="entry name" value="ATP SYNTHASE EPSILON CHAIN, CHLOROPLASTIC"/>
    <property type="match status" value="1"/>
</dbReference>
<keyword evidence="3 8" id="KW-0813">Transport</keyword>
<keyword evidence="6 8" id="KW-0139">CF(1)</keyword>
<keyword evidence="5 8" id="KW-0472">Membrane</keyword>
<keyword evidence="11" id="KW-1185">Reference proteome</keyword>
<keyword evidence="8" id="KW-0375">Hydrogen ion transport</keyword>
<evidence type="ECO:0000256" key="6">
    <source>
        <dbReference type="ARBA" id="ARBA00023196"/>
    </source>
</evidence>
<evidence type="ECO:0000313" key="11">
    <source>
        <dbReference type="Proteomes" id="UP000463388"/>
    </source>
</evidence>
<comment type="caution">
    <text evidence="10">The sequence shown here is derived from an EMBL/GenBank/DDBJ whole genome shotgun (WGS) entry which is preliminary data.</text>
</comment>
<dbReference type="CDD" id="cd12152">
    <property type="entry name" value="F1-ATPase_delta"/>
    <property type="match status" value="1"/>
</dbReference>
<dbReference type="PANTHER" id="PTHR13822">
    <property type="entry name" value="ATP SYNTHASE DELTA/EPSILON CHAIN"/>
    <property type="match status" value="1"/>
</dbReference>
<proteinExistence type="inferred from homology"/>
<evidence type="ECO:0000256" key="2">
    <source>
        <dbReference type="ARBA" id="ARBA00005712"/>
    </source>
</evidence>
<dbReference type="OrthoDB" id="9791445at2"/>
<dbReference type="GO" id="GO:0005524">
    <property type="term" value="F:ATP binding"/>
    <property type="evidence" value="ECO:0007669"/>
    <property type="project" value="UniProtKB-UniRule"/>
</dbReference>
<comment type="subunit">
    <text evidence="8">F-type ATPases have 2 components, CF(1) - the catalytic core - and CF(0) - the membrane proton channel. CF(1) has five subunits: alpha(3), beta(3), gamma(1), delta(1), epsilon(1). CF(0) has three main subunits: a, b and c.</text>
</comment>